<proteinExistence type="predicted"/>
<dbReference type="Proteomes" id="UP001596383">
    <property type="component" value="Unassembled WGS sequence"/>
</dbReference>
<dbReference type="EMBL" id="JBHSWV010000107">
    <property type="protein sequence ID" value="MFC6764902.1"/>
    <property type="molecule type" value="Genomic_DNA"/>
</dbReference>
<reference evidence="1 2" key="1">
    <citation type="journal article" date="2019" name="Int. J. Syst. Evol. Microbiol.">
        <title>The Global Catalogue of Microorganisms (GCM) 10K type strain sequencing project: providing services to taxonomists for standard genome sequencing and annotation.</title>
        <authorList>
            <consortium name="The Broad Institute Genomics Platform"/>
            <consortium name="The Broad Institute Genome Sequencing Center for Infectious Disease"/>
            <person name="Wu L."/>
            <person name="Ma J."/>
        </authorList>
    </citation>
    <scope>NUCLEOTIDE SEQUENCE [LARGE SCALE GENOMIC DNA]</scope>
    <source>
        <strain evidence="1 2">LMG 29247</strain>
    </source>
</reference>
<evidence type="ECO:0000313" key="2">
    <source>
        <dbReference type="Proteomes" id="UP001596383"/>
    </source>
</evidence>
<dbReference type="RefSeq" id="WP_273737954.1">
    <property type="nucleotide sequence ID" value="NZ_JAQIVI010000107.1"/>
</dbReference>
<name>A0ABD5SIS4_9EURY</name>
<sequence length="75" mass="8247">MFYRDDYLVCLDCHHSSIILHFDGCCDSFGGIDFGVGDSVVRVVYGEGFTDWPIDTVRAAGHSDTVVCNVELLGE</sequence>
<dbReference type="AlphaFoldDB" id="A0ABD5SIS4"/>
<organism evidence="1 2">
    <name type="scientific">Natrinema soli</name>
    <dbReference type="NCBI Taxonomy" id="1930624"/>
    <lineage>
        <taxon>Archaea</taxon>
        <taxon>Methanobacteriati</taxon>
        <taxon>Methanobacteriota</taxon>
        <taxon>Stenosarchaea group</taxon>
        <taxon>Halobacteria</taxon>
        <taxon>Halobacteriales</taxon>
        <taxon>Natrialbaceae</taxon>
        <taxon>Natrinema</taxon>
    </lineage>
</organism>
<accession>A0ABD5SIS4</accession>
<gene>
    <name evidence="1" type="ORF">ACFQE6_07735</name>
</gene>
<protein>
    <submittedName>
        <fullName evidence="1">Uncharacterized protein</fullName>
    </submittedName>
</protein>
<comment type="caution">
    <text evidence="1">The sequence shown here is derived from an EMBL/GenBank/DDBJ whole genome shotgun (WGS) entry which is preliminary data.</text>
</comment>
<keyword evidence="2" id="KW-1185">Reference proteome</keyword>
<evidence type="ECO:0000313" key="1">
    <source>
        <dbReference type="EMBL" id="MFC6764902.1"/>
    </source>
</evidence>